<proteinExistence type="predicted"/>
<gene>
    <name evidence="1" type="ORF">FIBSPDRAFT_764094</name>
</gene>
<name>A0A167WYH3_9AGAM</name>
<organism evidence="1 2">
    <name type="scientific">Athelia psychrophila</name>
    <dbReference type="NCBI Taxonomy" id="1759441"/>
    <lineage>
        <taxon>Eukaryota</taxon>
        <taxon>Fungi</taxon>
        <taxon>Dikarya</taxon>
        <taxon>Basidiomycota</taxon>
        <taxon>Agaricomycotina</taxon>
        <taxon>Agaricomycetes</taxon>
        <taxon>Agaricomycetidae</taxon>
        <taxon>Atheliales</taxon>
        <taxon>Atheliaceae</taxon>
        <taxon>Athelia</taxon>
    </lineage>
</organism>
<reference evidence="1 2" key="1">
    <citation type="journal article" date="2016" name="Mol. Biol. Evol.">
        <title>Comparative Genomics of Early-Diverging Mushroom-Forming Fungi Provides Insights into the Origins of Lignocellulose Decay Capabilities.</title>
        <authorList>
            <person name="Nagy L.G."/>
            <person name="Riley R."/>
            <person name="Tritt A."/>
            <person name="Adam C."/>
            <person name="Daum C."/>
            <person name="Floudas D."/>
            <person name="Sun H."/>
            <person name="Yadav J.S."/>
            <person name="Pangilinan J."/>
            <person name="Larsson K.H."/>
            <person name="Matsuura K."/>
            <person name="Barry K."/>
            <person name="Labutti K."/>
            <person name="Kuo R."/>
            <person name="Ohm R.A."/>
            <person name="Bhattacharya S.S."/>
            <person name="Shirouzu T."/>
            <person name="Yoshinaga Y."/>
            <person name="Martin F.M."/>
            <person name="Grigoriev I.V."/>
            <person name="Hibbett D.S."/>
        </authorList>
    </citation>
    <scope>NUCLEOTIDE SEQUENCE [LARGE SCALE GENOMIC DNA]</scope>
    <source>
        <strain evidence="1 2">CBS 109695</strain>
    </source>
</reference>
<evidence type="ECO:0000313" key="2">
    <source>
        <dbReference type="Proteomes" id="UP000076532"/>
    </source>
</evidence>
<dbReference type="OrthoDB" id="163438at2759"/>
<protein>
    <submittedName>
        <fullName evidence="1">Uncharacterized protein</fullName>
    </submittedName>
</protein>
<feature type="non-terminal residue" evidence="1">
    <location>
        <position position="178"/>
    </location>
</feature>
<sequence length="178" mass="20334">MRQQLTRIVAENDLDWLQWPGEARMAALCYQASGLFIWAVTVAKFFQDQIHDFGTECLNDLIDAFSVEGMGDIKTLYWTVIQLAYRKTKDPWRFETFRRIVGCVAVLKEPLPISAISKLLDLRRDASSSPVDVVNFFRQTRTVLVAGADAVNGKTVPRLHKSFFEFITSEHADSNFRV</sequence>
<dbReference type="EMBL" id="KV417779">
    <property type="protein sequence ID" value="KZP06625.1"/>
    <property type="molecule type" value="Genomic_DNA"/>
</dbReference>
<evidence type="ECO:0000313" key="1">
    <source>
        <dbReference type="EMBL" id="KZP06625.1"/>
    </source>
</evidence>
<accession>A0A167WYH3</accession>
<dbReference type="STRING" id="436010.A0A167WYH3"/>
<dbReference type="Proteomes" id="UP000076532">
    <property type="component" value="Unassembled WGS sequence"/>
</dbReference>
<keyword evidence="2" id="KW-1185">Reference proteome</keyword>
<dbReference type="AlphaFoldDB" id="A0A167WYH3"/>